<evidence type="ECO:0000313" key="2">
    <source>
        <dbReference type="EMBL" id="WQJ53472.1"/>
    </source>
</evidence>
<reference evidence="2 3" key="1">
    <citation type="submission" date="2023-11" db="EMBL/GenBank/DDBJ databases">
        <authorList>
            <person name="Cook R."/>
            <person name="Crisci M."/>
            <person name="Pye H."/>
            <person name="Adriaenssens E."/>
            <person name="Santini J."/>
        </authorList>
    </citation>
    <scope>NUCLEOTIDE SEQUENCE [LARGE SCALE GENOMIC DNA]</scope>
    <source>
        <strain evidence="2">Lak_Megaphage_Sonny</strain>
    </source>
</reference>
<sequence length="120" mass="14238">MDKTYILNQKAYQKKFDKNLQKIKNLKNQVKELEQENKIIETKCHASCNQCEYRCSRIYTGGLSDVYTPCELDDIKKLEELANAGILKKHQERYFIPSKVTWQACIYFKKRHTGLSWADR</sequence>
<feature type="coiled-coil region" evidence="1">
    <location>
        <begin position="9"/>
        <end position="43"/>
    </location>
</feature>
<keyword evidence="1" id="KW-0175">Coiled coil</keyword>
<evidence type="ECO:0000313" key="3">
    <source>
        <dbReference type="Proteomes" id="UP001358193"/>
    </source>
</evidence>
<organism evidence="2 3">
    <name type="scientific">phage Lak_Megaphage_Sonny</name>
    <dbReference type="NCBI Taxonomy" id="3109229"/>
    <lineage>
        <taxon>Viruses</taxon>
        <taxon>Duplodnaviria</taxon>
        <taxon>Heunggongvirae</taxon>
        <taxon>Uroviricota</taxon>
        <taxon>Caudoviricetes</taxon>
        <taxon>Caudoviricetes code 15 clade</taxon>
    </lineage>
</organism>
<dbReference type="EMBL" id="OR769223">
    <property type="protein sequence ID" value="WQJ53472.1"/>
    <property type="molecule type" value="Genomic_DNA"/>
</dbReference>
<accession>A0ABZ0Z5H6</accession>
<name>A0ABZ0Z5H6_9CAUD</name>
<proteinExistence type="predicted"/>
<protein>
    <submittedName>
        <fullName evidence="2">Uncharacterized protein</fullName>
    </submittedName>
</protein>
<dbReference type="Proteomes" id="UP001358193">
    <property type="component" value="Segment"/>
</dbReference>
<keyword evidence="3" id="KW-1185">Reference proteome</keyword>
<evidence type="ECO:0000256" key="1">
    <source>
        <dbReference type="SAM" id="Coils"/>
    </source>
</evidence>